<organism evidence="4 5">
    <name type="scientific">Variimorphobacter saccharofermentans</name>
    <dbReference type="NCBI Taxonomy" id="2755051"/>
    <lineage>
        <taxon>Bacteria</taxon>
        <taxon>Bacillati</taxon>
        <taxon>Bacillota</taxon>
        <taxon>Clostridia</taxon>
        <taxon>Lachnospirales</taxon>
        <taxon>Lachnospiraceae</taxon>
        <taxon>Variimorphobacter</taxon>
    </lineage>
</organism>
<comment type="similarity">
    <text evidence="1">Belongs to the MobA/MobL family.</text>
</comment>
<dbReference type="Pfam" id="PF03389">
    <property type="entry name" value="MobA_MobL"/>
    <property type="match status" value="1"/>
</dbReference>
<gene>
    <name evidence="4" type="ORF">H0486_00830</name>
</gene>
<sequence length="284" mass="33123">MAIFYFKIHIISRGKGGSAISAAAYRACQELYNPYDGRISDYTHKAGNVYSQIFIPDNTPNYLLNREKLWGSLEEAEKNKRAQLCREVTVALPKELSLKEQIELVKAYVTENFLPKGMVCDINIHDKGDGNPHAHILLPMRGIDENGQWENKQRKIYMLDGNGNKIYDKEKKQYACRTEPVNNWGNKENLITWRKNWAREVNQALERNGIEAKIDYRSYNEQGIKDRLPQTHEGKKHHIVEDTFSLNINQQIKECNLLGSMIVQEMALIYKEYTKDEEERNRKR</sequence>
<proteinExistence type="inferred from homology"/>
<dbReference type="NCBIfam" id="NF041496">
    <property type="entry name" value="MobQ"/>
    <property type="match status" value="1"/>
</dbReference>
<evidence type="ECO:0000256" key="2">
    <source>
        <dbReference type="ARBA" id="ARBA00022971"/>
    </source>
</evidence>
<keyword evidence="5" id="KW-1185">Reference proteome</keyword>
<dbReference type="EMBL" id="JACEGA010000001">
    <property type="protein sequence ID" value="MBB2181440.1"/>
    <property type="molecule type" value="Genomic_DNA"/>
</dbReference>
<dbReference type="InterPro" id="IPR005053">
    <property type="entry name" value="MobA_MobL"/>
</dbReference>
<dbReference type="Gene3D" id="3.30.930.30">
    <property type="match status" value="1"/>
</dbReference>
<dbReference type="Proteomes" id="UP000574276">
    <property type="component" value="Unassembled WGS sequence"/>
</dbReference>
<evidence type="ECO:0000313" key="4">
    <source>
        <dbReference type="EMBL" id="MBB2181440.1"/>
    </source>
</evidence>
<accession>A0A839JVD2</accession>
<evidence type="ECO:0000256" key="1">
    <source>
        <dbReference type="ARBA" id="ARBA00010873"/>
    </source>
</evidence>
<evidence type="ECO:0000259" key="3">
    <source>
        <dbReference type="Pfam" id="PF03389"/>
    </source>
</evidence>
<evidence type="ECO:0000313" key="5">
    <source>
        <dbReference type="Proteomes" id="UP000574276"/>
    </source>
</evidence>
<dbReference type="AlphaFoldDB" id="A0A839JVD2"/>
<dbReference type="RefSeq" id="WP_228351218.1">
    <property type="nucleotide sequence ID" value="NZ_JACEGA010000001.1"/>
</dbReference>
<protein>
    <submittedName>
        <fullName evidence="4">MobA/MobL family protein</fullName>
    </submittedName>
</protein>
<feature type="domain" description="MobA/MobL protein" evidence="3">
    <location>
        <begin position="18"/>
        <end position="238"/>
    </location>
</feature>
<name>A0A839JVD2_9FIRM</name>
<reference evidence="4 5" key="1">
    <citation type="submission" date="2020-07" db="EMBL/GenBank/DDBJ databases">
        <title>Characterization and genome sequencing of isolate MD1, a novel member within the family Lachnospiraceae.</title>
        <authorList>
            <person name="Rettenmaier R."/>
            <person name="Di Bello L."/>
            <person name="Zinser C."/>
            <person name="Scheitz K."/>
            <person name="Liebl W."/>
            <person name="Zverlov V."/>
        </authorList>
    </citation>
    <scope>NUCLEOTIDE SEQUENCE [LARGE SCALE GENOMIC DNA]</scope>
    <source>
        <strain evidence="4 5">MD1</strain>
    </source>
</reference>
<keyword evidence="2" id="KW-0184">Conjugation</keyword>
<comment type="caution">
    <text evidence="4">The sequence shown here is derived from an EMBL/GenBank/DDBJ whole genome shotgun (WGS) entry which is preliminary data.</text>
</comment>